<organism evidence="3 4">
    <name type="scientific">Rhodococcus koreensis</name>
    <dbReference type="NCBI Taxonomy" id="99653"/>
    <lineage>
        <taxon>Bacteria</taxon>
        <taxon>Bacillati</taxon>
        <taxon>Actinomycetota</taxon>
        <taxon>Actinomycetes</taxon>
        <taxon>Mycobacteriales</taxon>
        <taxon>Nocardiaceae</taxon>
        <taxon>Rhodococcus</taxon>
    </lineage>
</organism>
<dbReference type="InterPro" id="IPR008579">
    <property type="entry name" value="UGlyAH_Cupin_dom"/>
</dbReference>
<dbReference type="EMBL" id="FNSV01000005">
    <property type="protein sequence ID" value="SEC29312.1"/>
    <property type="molecule type" value="Genomic_DNA"/>
</dbReference>
<dbReference type="PANTHER" id="PTHR40943">
    <property type="entry name" value="CYTOPLASMIC PROTEIN-RELATED"/>
    <property type="match status" value="1"/>
</dbReference>
<dbReference type="OrthoDB" id="9799053at2"/>
<protein>
    <recommendedName>
        <fullName evidence="2">(S)-ureidoglycine aminohydrolase cupin domain-containing protein</fullName>
    </recommendedName>
</protein>
<dbReference type="InterPro" id="IPR014710">
    <property type="entry name" value="RmlC-like_jellyroll"/>
</dbReference>
<dbReference type="AlphaFoldDB" id="A0A1H4RBP7"/>
<dbReference type="Proteomes" id="UP000183561">
    <property type="component" value="Unassembled WGS sequence"/>
</dbReference>
<feature type="region of interest" description="Disordered" evidence="1">
    <location>
        <begin position="1"/>
        <end position="37"/>
    </location>
</feature>
<keyword evidence="4" id="KW-1185">Reference proteome</keyword>
<dbReference type="Pfam" id="PF05899">
    <property type="entry name" value="Cupin_3"/>
    <property type="match status" value="1"/>
</dbReference>
<evidence type="ECO:0000256" key="1">
    <source>
        <dbReference type="SAM" id="MobiDB-lite"/>
    </source>
</evidence>
<feature type="domain" description="(S)-ureidoglycine aminohydrolase cupin" evidence="2">
    <location>
        <begin position="43"/>
        <end position="109"/>
    </location>
</feature>
<dbReference type="SUPFAM" id="SSF51182">
    <property type="entry name" value="RmlC-like cupins"/>
    <property type="match status" value="1"/>
</dbReference>
<reference evidence="4" key="1">
    <citation type="submission" date="2016-10" db="EMBL/GenBank/DDBJ databases">
        <authorList>
            <person name="Varghese N."/>
            <person name="Submissions S."/>
        </authorList>
    </citation>
    <scope>NUCLEOTIDE SEQUENCE [LARGE SCALE GENOMIC DNA]</scope>
    <source>
        <strain evidence="4">DSM 44498</strain>
    </source>
</reference>
<dbReference type="InterPro" id="IPR011051">
    <property type="entry name" value="RmlC_Cupin_sf"/>
</dbReference>
<name>A0A1H4RBP7_9NOCA</name>
<sequence length="120" mass="12706">MVKATVMSDATTADPGKHILKSTSTTPGQTEVSQGLWGGNGLRTGIWEVTPGTFTSTRDGYNEICQILSGTATITESNGNSFDIGPGSLFVTPAGWEGTWTIHTTLRKMWVVQDISGAVD</sequence>
<proteinExistence type="predicted"/>
<accession>A0A1H4RBP7</accession>
<dbReference type="Gene3D" id="2.60.120.10">
    <property type="entry name" value="Jelly Rolls"/>
    <property type="match status" value="1"/>
</dbReference>
<evidence type="ECO:0000259" key="2">
    <source>
        <dbReference type="Pfam" id="PF05899"/>
    </source>
</evidence>
<evidence type="ECO:0000313" key="4">
    <source>
        <dbReference type="Proteomes" id="UP000183561"/>
    </source>
</evidence>
<evidence type="ECO:0000313" key="3">
    <source>
        <dbReference type="EMBL" id="SEC29312.1"/>
    </source>
</evidence>
<feature type="compositionally biased region" description="Polar residues" evidence="1">
    <location>
        <begin position="21"/>
        <end position="33"/>
    </location>
</feature>
<dbReference type="PANTHER" id="PTHR40943:SF1">
    <property type="entry name" value="CYTOPLASMIC PROTEIN"/>
    <property type="match status" value="1"/>
</dbReference>
<gene>
    <name evidence="3" type="ORF">SAMN04490239_3565</name>
</gene>